<organism evidence="1 2">
    <name type="scientific">Legionella bozemanae</name>
    <name type="common">Fluoribacter bozemanae</name>
    <dbReference type="NCBI Taxonomy" id="447"/>
    <lineage>
        <taxon>Bacteria</taxon>
        <taxon>Pseudomonadati</taxon>
        <taxon>Pseudomonadota</taxon>
        <taxon>Gammaproteobacteria</taxon>
        <taxon>Legionellales</taxon>
        <taxon>Legionellaceae</taxon>
        <taxon>Legionella</taxon>
    </lineage>
</organism>
<name>A0A0W0RDR7_LEGBO</name>
<keyword evidence="2" id="KW-1185">Reference proteome</keyword>
<comment type="caution">
    <text evidence="1">The sequence shown here is derived from an EMBL/GenBank/DDBJ whole genome shotgun (WGS) entry which is preliminary data.</text>
</comment>
<sequence length="79" mass="9225">MECLSVVLAQKEKRYIFKNESQKNLIKTILHHTSLDLISFAEILEVNPLILNHVANGKEHLDINTFQKLVDWFFIFING</sequence>
<dbReference type="RefSeq" id="WP_058460866.1">
    <property type="nucleotide sequence ID" value="NZ_CAAAIY010000017.1"/>
</dbReference>
<dbReference type="AlphaFoldDB" id="A0A0W0RDR7"/>
<gene>
    <name evidence="1" type="ORF">Lboz_3328</name>
</gene>
<dbReference type="OrthoDB" id="9924393at2"/>
<dbReference type="EMBL" id="LNXU01000049">
    <property type="protein sequence ID" value="KTC69186.1"/>
    <property type="molecule type" value="Genomic_DNA"/>
</dbReference>
<evidence type="ECO:0000313" key="1">
    <source>
        <dbReference type="EMBL" id="KTC69186.1"/>
    </source>
</evidence>
<evidence type="ECO:0008006" key="3">
    <source>
        <dbReference type="Google" id="ProtNLM"/>
    </source>
</evidence>
<reference evidence="1 2" key="1">
    <citation type="submission" date="2015-11" db="EMBL/GenBank/DDBJ databases">
        <title>Genomic analysis of 38 Legionella species identifies large and diverse effector repertoires.</title>
        <authorList>
            <person name="Burstein D."/>
            <person name="Amaro F."/>
            <person name="Zusman T."/>
            <person name="Lifshitz Z."/>
            <person name="Cohen O."/>
            <person name="Gilbert J.A."/>
            <person name="Pupko T."/>
            <person name="Shuman H.A."/>
            <person name="Segal G."/>
        </authorList>
    </citation>
    <scope>NUCLEOTIDE SEQUENCE [LARGE SCALE GENOMIC DNA]</scope>
    <source>
        <strain evidence="1 2">WIGA</strain>
    </source>
</reference>
<accession>A0A0W0RDR7</accession>
<protein>
    <recommendedName>
        <fullName evidence="3">HTH cro/C1-type domain-containing protein</fullName>
    </recommendedName>
</protein>
<evidence type="ECO:0000313" key="2">
    <source>
        <dbReference type="Proteomes" id="UP000054695"/>
    </source>
</evidence>
<dbReference type="PATRIC" id="fig|447.4.peg.3555"/>
<dbReference type="Proteomes" id="UP000054695">
    <property type="component" value="Unassembled WGS sequence"/>
</dbReference>
<proteinExistence type="predicted"/>